<evidence type="ECO:0000256" key="2">
    <source>
        <dbReference type="SAM" id="SignalP"/>
    </source>
</evidence>
<reference evidence="3 4" key="1">
    <citation type="submission" date="2020-01" db="EMBL/GenBank/DDBJ databases">
        <title>Identification and distribution of gene clusters putatively required for synthesis of sphingolipid metabolism inhibitors in phylogenetically diverse species of the filamentous fungus Fusarium.</title>
        <authorList>
            <person name="Kim H.-S."/>
            <person name="Busman M."/>
            <person name="Brown D.W."/>
            <person name="Divon H."/>
            <person name="Uhlig S."/>
            <person name="Proctor R.H."/>
        </authorList>
    </citation>
    <scope>NUCLEOTIDE SEQUENCE [LARGE SCALE GENOMIC DNA]</scope>
    <source>
        <strain evidence="3 4">NRRL 20459</strain>
    </source>
</reference>
<proteinExistence type="predicted"/>
<gene>
    <name evidence="3" type="ORF">FALBO_15181</name>
</gene>
<sequence length="260" mass="27271">MARSLPVLAGTFAIAAAQSTSVISFMVPDWDGLHLSASVVDVKDDATTLAVRCEGVHLDWNMCGSNPQTIIGGPSTLSVSWVDPSAHLYDDVFYTKSQDLHCDIYLDQSTATCTSTAIDVIKGRRTTHVTTETTSRPDLYYYEVIATAGIEKLDGKHNDDSSTAIPAATTTSQPQSTDVETSELETSSKASATSEQVVVTDVATTSEARTNTTYHPISTPGSGTNPTSPIIVDNAAGARLVQNIVALGLAAGVCGAAMLL</sequence>
<evidence type="ECO:0000313" key="4">
    <source>
        <dbReference type="Proteomes" id="UP000554235"/>
    </source>
</evidence>
<dbReference type="EMBL" id="JAADYS010002586">
    <property type="protein sequence ID" value="KAF4457599.1"/>
    <property type="molecule type" value="Genomic_DNA"/>
</dbReference>
<dbReference type="Proteomes" id="UP000554235">
    <property type="component" value="Unassembled WGS sequence"/>
</dbReference>
<feature type="signal peptide" evidence="2">
    <location>
        <begin position="1"/>
        <end position="17"/>
    </location>
</feature>
<feature type="compositionally biased region" description="Polar residues" evidence="1">
    <location>
        <begin position="173"/>
        <end position="198"/>
    </location>
</feature>
<keyword evidence="2" id="KW-0732">Signal</keyword>
<name>A0A8H4KXV4_9HYPO</name>
<evidence type="ECO:0000313" key="3">
    <source>
        <dbReference type="EMBL" id="KAF4457599.1"/>
    </source>
</evidence>
<organism evidence="3 4">
    <name type="scientific">Fusarium albosuccineum</name>
    <dbReference type="NCBI Taxonomy" id="1237068"/>
    <lineage>
        <taxon>Eukaryota</taxon>
        <taxon>Fungi</taxon>
        <taxon>Dikarya</taxon>
        <taxon>Ascomycota</taxon>
        <taxon>Pezizomycotina</taxon>
        <taxon>Sordariomycetes</taxon>
        <taxon>Hypocreomycetidae</taxon>
        <taxon>Hypocreales</taxon>
        <taxon>Nectriaceae</taxon>
        <taxon>Fusarium</taxon>
        <taxon>Fusarium decemcellulare species complex</taxon>
    </lineage>
</organism>
<dbReference type="OrthoDB" id="4991875at2759"/>
<protein>
    <submittedName>
        <fullName evidence="3">GPI anchored</fullName>
    </submittedName>
</protein>
<feature type="chain" id="PRO_5034971259" evidence="2">
    <location>
        <begin position="18"/>
        <end position="260"/>
    </location>
</feature>
<dbReference type="AlphaFoldDB" id="A0A8H4KXV4"/>
<feature type="region of interest" description="Disordered" evidence="1">
    <location>
        <begin position="155"/>
        <end position="198"/>
    </location>
</feature>
<feature type="compositionally biased region" description="Low complexity" evidence="1">
    <location>
        <begin position="161"/>
        <end position="172"/>
    </location>
</feature>
<evidence type="ECO:0000256" key="1">
    <source>
        <dbReference type="SAM" id="MobiDB-lite"/>
    </source>
</evidence>
<accession>A0A8H4KXV4</accession>
<comment type="caution">
    <text evidence="3">The sequence shown here is derived from an EMBL/GenBank/DDBJ whole genome shotgun (WGS) entry which is preliminary data.</text>
</comment>
<keyword evidence="4" id="KW-1185">Reference proteome</keyword>